<evidence type="ECO:0000313" key="4">
    <source>
        <dbReference type="EMBL" id="GGK43440.1"/>
    </source>
</evidence>
<feature type="domain" description="Tyr recombinase" evidence="3">
    <location>
        <begin position="7"/>
        <end position="62"/>
    </location>
</feature>
<protein>
    <recommendedName>
        <fullName evidence="3">Tyr recombinase domain-containing protein</fullName>
    </recommendedName>
</protein>
<evidence type="ECO:0000256" key="2">
    <source>
        <dbReference type="SAM" id="MobiDB-lite"/>
    </source>
</evidence>
<sequence length="81" mass="8837">MASGLFFVRPDGTAWHPEQLSRMFYKLVRDAGLPPVRLHDLRHLAATMMLAAGATLKEIQDTSATPTTASPPTYTPPSSKN</sequence>
<gene>
    <name evidence="4" type="ORF">GCM10010124_40270</name>
</gene>
<reference evidence="4" key="1">
    <citation type="journal article" date="2014" name="Int. J. Syst. Evol. Microbiol.">
        <title>Complete genome sequence of Corynebacterium casei LMG S-19264T (=DSM 44701T), isolated from a smear-ripened cheese.</title>
        <authorList>
            <consortium name="US DOE Joint Genome Institute (JGI-PGF)"/>
            <person name="Walter F."/>
            <person name="Albersmeier A."/>
            <person name="Kalinowski J."/>
            <person name="Ruckert C."/>
        </authorList>
    </citation>
    <scope>NUCLEOTIDE SEQUENCE</scope>
    <source>
        <strain evidence="4">JCM 3091</strain>
    </source>
</reference>
<dbReference type="GO" id="GO:0006310">
    <property type="term" value="P:DNA recombination"/>
    <property type="evidence" value="ECO:0007669"/>
    <property type="project" value="UniProtKB-KW"/>
</dbReference>
<feature type="region of interest" description="Disordered" evidence="2">
    <location>
        <begin position="59"/>
        <end position="81"/>
    </location>
</feature>
<dbReference type="InterPro" id="IPR011010">
    <property type="entry name" value="DNA_brk_join_enz"/>
</dbReference>
<comment type="caution">
    <text evidence="4">The sequence shown here is derived from an EMBL/GenBank/DDBJ whole genome shotgun (WGS) entry which is preliminary data.</text>
</comment>
<dbReference type="GO" id="GO:0003677">
    <property type="term" value="F:DNA binding"/>
    <property type="evidence" value="ECO:0007669"/>
    <property type="project" value="InterPro"/>
</dbReference>
<name>A0A8J3BV58_9ACTN</name>
<dbReference type="Proteomes" id="UP000662200">
    <property type="component" value="Unassembled WGS sequence"/>
</dbReference>
<evidence type="ECO:0000313" key="5">
    <source>
        <dbReference type="Proteomes" id="UP000662200"/>
    </source>
</evidence>
<dbReference type="EMBL" id="BMQC01000025">
    <property type="protein sequence ID" value="GGK43440.1"/>
    <property type="molecule type" value="Genomic_DNA"/>
</dbReference>
<accession>A0A8J3BV58</accession>
<evidence type="ECO:0000259" key="3">
    <source>
        <dbReference type="Pfam" id="PF00589"/>
    </source>
</evidence>
<keyword evidence="5" id="KW-1185">Reference proteome</keyword>
<dbReference type="AlphaFoldDB" id="A0A8J3BV58"/>
<dbReference type="InterPro" id="IPR002104">
    <property type="entry name" value="Integrase_catalytic"/>
</dbReference>
<dbReference type="GO" id="GO:0015074">
    <property type="term" value="P:DNA integration"/>
    <property type="evidence" value="ECO:0007669"/>
    <property type="project" value="InterPro"/>
</dbReference>
<dbReference type="Pfam" id="PF00589">
    <property type="entry name" value="Phage_integrase"/>
    <property type="match status" value="1"/>
</dbReference>
<dbReference type="Gene3D" id="1.10.443.10">
    <property type="entry name" value="Intergrase catalytic core"/>
    <property type="match status" value="1"/>
</dbReference>
<proteinExistence type="predicted"/>
<organism evidence="4 5">
    <name type="scientific">Pilimelia terevasa</name>
    <dbReference type="NCBI Taxonomy" id="53372"/>
    <lineage>
        <taxon>Bacteria</taxon>
        <taxon>Bacillati</taxon>
        <taxon>Actinomycetota</taxon>
        <taxon>Actinomycetes</taxon>
        <taxon>Micromonosporales</taxon>
        <taxon>Micromonosporaceae</taxon>
        <taxon>Pilimelia</taxon>
    </lineage>
</organism>
<dbReference type="SUPFAM" id="SSF56349">
    <property type="entry name" value="DNA breaking-rejoining enzymes"/>
    <property type="match status" value="1"/>
</dbReference>
<reference evidence="4" key="2">
    <citation type="submission" date="2020-09" db="EMBL/GenBank/DDBJ databases">
        <authorList>
            <person name="Sun Q."/>
            <person name="Ohkuma M."/>
        </authorList>
    </citation>
    <scope>NUCLEOTIDE SEQUENCE</scope>
    <source>
        <strain evidence="4">JCM 3091</strain>
    </source>
</reference>
<dbReference type="InterPro" id="IPR013762">
    <property type="entry name" value="Integrase-like_cat_sf"/>
</dbReference>
<evidence type="ECO:0000256" key="1">
    <source>
        <dbReference type="ARBA" id="ARBA00023172"/>
    </source>
</evidence>
<keyword evidence="1" id="KW-0233">DNA recombination</keyword>